<sequence length="70" mass="7793">MGFRKGMTTPYPSRTLWCFQWCCCAVRIIAADNMETCCNIRPVSKKRSRPDYPNPMASVPVPLVGQVGVG</sequence>
<keyword evidence="1" id="KW-0732">Signal</keyword>
<reference evidence="2" key="1">
    <citation type="journal article" date="2023" name="Mol. Phylogenet. Evol.">
        <title>Genome-scale phylogeny and comparative genomics of the fungal order Sordariales.</title>
        <authorList>
            <person name="Hensen N."/>
            <person name="Bonometti L."/>
            <person name="Westerberg I."/>
            <person name="Brannstrom I.O."/>
            <person name="Guillou S."/>
            <person name="Cros-Aarteil S."/>
            <person name="Calhoun S."/>
            <person name="Haridas S."/>
            <person name="Kuo A."/>
            <person name="Mondo S."/>
            <person name="Pangilinan J."/>
            <person name="Riley R."/>
            <person name="LaButti K."/>
            <person name="Andreopoulos B."/>
            <person name="Lipzen A."/>
            <person name="Chen C."/>
            <person name="Yan M."/>
            <person name="Daum C."/>
            <person name="Ng V."/>
            <person name="Clum A."/>
            <person name="Steindorff A."/>
            <person name="Ohm R.A."/>
            <person name="Martin F."/>
            <person name="Silar P."/>
            <person name="Natvig D.O."/>
            <person name="Lalanne C."/>
            <person name="Gautier V."/>
            <person name="Ament-Velasquez S.L."/>
            <person name="Kruys A."/>
            <person name="Hutchinson M.I."/>
            <person name="Powell A.J."/>
            <person name="Barry K."/>
            <person name="Miller A.N."/>
            <person name="Grigoriev I.V."/>
            <person name="Debuchy R."/>
            <person name="Gladieux P."/>
            <person name="Hiltunen Thoren M."/>
            <person name="Johannesson H."/>
        </authorList>
    </citation>
    <scope>NUCLEOTIDE SEQUENCE</scope>
    <source>
        <strain evidence="2">CBS 508.74</strain>
    </source>
</reference>
<keyword evidence="3" id="KW-1185">Reference proteome</keyword>
<evidence type="ECO:0008006" key="4">
    <source>
        <dbReference type="Google" id="ProtNLM"/>
    </source>
</evidence>
<dbReference type="GeneID" id="89938643"/>
<feature type="chain" id="PRO_5043006685" description="Secreted protein" evidence="1">
    <location>
        <begin position="32"/>
        <end position="70"/>
    </location>
</feature>
<accession>A0AAN6TJZ1</accession>
<evidence type="ECO:0000256" key="1">
    <source>
        <dbReference type="SAM" id="SignalP"/>
    </source>
</evidence>
<protein>
    <recommendedName>
        <fullName evidence="4">Secreted protein</fullName>
    </recommendedName>
</protein>
<feature type="signal peptide" evidence="1">
    <location>
        <begin position="1"/>
        <end position="31"/>
    </location>
</feature>
<evidence type="ECO:0000313" key="3">
    <source>
        <dbReference type="Proteomes" id="UP001302812"/>
    </source>
</evidence>
<proteinExistence type="predicted"/>
<dbReference type="EMBL" id="MU853334">
    <property type="protein sequence ID" value="KAK4115887.1"/>
    <property type="molecule type" value="Genomic_DNA"/>
</dbReference>
<comment type="caution">
    <text evidence="2">The sequence shown here is derived from an EMBL/GenBank/DDBJ whole genome shotgun (WGS) entry which is preliminary data.</text>
</comment>
<name>A0AAN6TJZ1_9PEZI</name>
<dbReference type="AlphaFoldDB" id="A0AAN6TJZ1"/>
<evidence type="ECO:0000313" key="2">
    <source>
        <dbReference type="EMBL" id="KAK4115887.1"/>
    </source>
</evidence>
<organism evidence="2 3">
    <name type="scientific">Canariomyces notabilis</name>
    <dbReference type="NCBI Taxonomy" id="2074819"/>
    <lineage>
        <taxon>Eukaryota</taxon>
        <taxon>Fungi</taxon>
        <taxon>Dikarya</taxon>
        <taxon>Ascomycota</taxon>
        <taxon>Pezizomycotina</taxon>
        <taxon>Sordariomycetes</taxon>
        <taxon>Sordariomycetidae</taxon>
        <taxon>Sordariales</taxon>
        <taxon>Chaetomiaceae</taxon>
        <taxon>Canariomyces</taxon>
    </lineage>
</organism>
<gene>
    <name evidence="2" type="ORF">N656DRAFT_775864</name>
</gene>
<reference evidence="2" key="2">
    <citation type="submission" date="2023-05" db="EMBL/GenBank/DDBJ databases">
        <authorList>
            <consortium name="Lawrence Berkeley National Laboratory"/>
            <person name="Steindorff A."/>
            <person name="Hensen N."/>
            <person name="Bonometti L."/>
            <person name="Westerberg I."/>
            <person name="Brannstrom I.O."/>
            <person name="Guillou S."/>
            <person name="Cros-Aarteil S."/>
            <person name="Calhoun S."/>
            <person name="Haridas S."/>
            <person name="Kuo A."/>
            <person name="Mondo S."/>
            <person name="Pangilinan J."/>
            <person name="Riley R."/>
            <person name="Labutti K."/>
            <person name="Andreopoulos B."/>
            <person name="Lipzen A."/>
            <person name="Chen C."/>
            <person name="Yanf M."/>
            <person name="Daum C."/>
            <person name="Ng V."/>
            <person name="Clum A."/>
            <person name="Ohm R."/>
            <person name="Martin F."/>
            <person name="Silar P."/>
            <person name="Natvig D."/>
            <person name="Lalanne C."/>
            <person name="Gautier V."/>
            <person name="Ament-Velasquez S.L."/>
            <person name="Kruys A."/>
            <person name="Hutchinson M.I."/>
            <person name="Powell A.J."/>
            <person name="Barry K."/>
            <person name="Miller A.N."/>
            <person name="Grigoriev I.V."/>
            <person name="Debuchy R."/>
            <person name="Gladieux P."/>
            <person name="Thoren M.H."/>
            <person name="Johannesson H."/>
        </authorList>
    </citation>
    <scope>NUCLEOTIDE SEQUENCE</scope>
    <source>
        <strain evidence="2">CBS 508.74</strain>
    </source>
</reference>
<dbReference type="Proteomes" id="UP001302812">
    <property type="component" value="Unassembled WGS sequence"/>
</dbReference>
<dbReference type="RefSeq" id="XP_064673457.1">
    <property type="nucleotide sequence ID" value="XM_064814518.1"/>
</dbReference>